<name>A0ACD0WRX6_CLALS</name>
<dbReference type="EMBL" id="CP038490">
    <property type="protein sequence ID" value="QFZ30040.1"/>
    <property type="molecule type" value="Genomic_DNA"/>
</dbReference>
<reference evidence="2" key="1">
    <citation type="journal article" date="2019" name="MBio">
        <title>Comparative genomics for the elucidation of multidrug resistance (MDR) in Candida lusitaniae.</title>
        <authorList>
            <person name="Kannan A."/>
            <person name="Asner S.A."/>
            <person name="Trachsel E."/>
            <person name="Kelly S."/>
            <person name="Parker J."/>
            <person name="Sanglard D."/>
        </authorList>
    </citation>
    <scope>NUCLEOTIDE SEQUENCE [LARGE SCALE GENOMIC DNA]</scope>
    <source>
        <strain evidence="2">P1</strain>
    </source>
</reference>
<gene>
    <name evidence="1" type="ORF">EJF14_70104</name>
</gene>
<evidence type="ECO:0000313" key="1">
    <source>
        <dbReference type="EMBL" id="QFZ30040.1"/>
    </source>
</evidence>
<protein>
    <submittedName>
        <fullName evidence="1">Uncharacterized protein</fullName>
    </submittedName>
</protein>
<sequence>MAHGGFLTRDCTHVTSVHDQTHYPMLPVETMLEPRGRIPADSECYVPTFGPGLRWRRCVSKKGTCMQGYPPRPQPMSAAQIHTAKNYKPACTFAFFHNTHLFRHVACIQIIEKRFGVEELCQSLVHFLFGSLFLPAARLFVLPQQQRRPKDQELHLLHGWFDGFVVCCGRQVHCGGFPLVHVCLCRCFGHGQG</sequence>
<keyword evidence="2" id="KW-1185">Reference proteome</keyword>
<accession>A0ACD0WRX6</accession>
<evidence type="ECO:0000313" key="2">
    <source>
        <dbReference type="Proteomes" id="UP000326582"/>
    </source>
</evidence>
<proteinExistence type="predicted"/>
<dbReference type="Proteomes" id="UP000326582">
    <property type="component" value="Chromosome 7"/>
</dbReference>
<organism evidence="1 2">
    <name type="scientific">Clavispora lusitaniae</name>
    <name type="common">Candida lusitaniae</name>
    <dbReference type="NCBI Taxonomy" id="36911"/>
    <lineage>
        <taxon>Eukaryota</taxon>
        <taxon>Fungi</taxon>
        <taxon>Dikarya</taxon>
        <taxon>Ascomycota</taxon>
        <taxon>Saccharomycotina</taxon>
        <taxon>Pichiomycetes</taxon>
        <taxon>Metschnikowiaceae</taxon>
        <taxon>Clavispora</taxon>
    </lineage>
</organism>